<dbReference type="InParanoid" id="A0A316W577"/>
<keyword evidence="2" id="KW-1185">Reference proteome</keyword>
<reference evidence="1 2" key="1">
    <citation type="journal article" date="2018" name="Mol. Biol. Evol.">
        <title>Broad Genomic Sampling Reveals a Smut Pathogenic Ancestry of the Fungal Clade Ustilaginomycotina.</title>
        <authorList>
            <person name="Kijpornyongpan T."/>
            <person name="Mondo S.J."/>
            <person name="Barry K."/>
            <person name="Sandor L."/>
            <person name="Lee J."/>
            <person name="Lipzen A."/>
            <person name="Pangilinan J."/>
            <person name="LaButti K."/>
            <person name="Hainaut M."/>
            <person name="Henrissat B."/>
            <person name="Grigoriev I.V."/>
            <person name="Spatafora J.W."/>
            <person name="Aime M.C."/>
        </authorList>
    </citation>
    <scope>NUCLEOTIDE SEQUENCE [LARGE SCALE GENOMIC DNA]</scope>
    <source>
        <strain evidence="1 2">MCA 4658</strain>
    </source>
</reference>
<protein>
    <submittedName>
        <fullName evidence="1">Uncharacterized protein</fullName>
    </submittedName>
</protein>
<dbReference type="AlphaFoldDB" id="A0A316W577"/>
<dbReference type="RefSeq" id="XP_025372250.1">
    <property type="nucleotide sequence ID" value="XM_025511113.1"/>
</dbReference>
<evidence type="ECO:0000313" key="1">
    <source>
        <dbReference type="EMBL" id="PWN45090.1"/>
    </source>
</evidence>
<evidence type="ECO:0000313" key="2">
    <source>
        <dbReference type="Proteomes" id="UP000245783"/>
    </source>
</evidence>
<dbReference type="GeneID" id="37032983"/>
<name>A0A316W577_9BASI</name>
<gene>
    <name evidence="1" type="ORF">IE81DRAFT_229244</name>
</gene>
<sequence>MVRITLVPDSVFSRCFRFARREQRISKQRPLWIGSRGDWFETPLCIAIASGLLIILRRPFTSSAGTKGPQRRRVALGVLLLVTIDNRDCFSKKKSIFSMARVACASARRLDDISPSSSALPGR</sequence>
<proteinExistence type="predicted"/>
<accession>A0A316W577</accession>
<dbReference type="EMBL" id="KZ819357">
    <property type="protein sequence ID" value="PWN45090.1"/>
    <property type="molecule type" value="Genomic_DNA"/>
</dbReference>
<organism evidence="1 2">
    <name type="scientific">Ceraceosorus guamensis</name>
    <dbReference type="NCBI Taxonomy" id="1522189"/>
    <lineage>
        <taxon>Eukaryota</taxon>
        <taxon>Fungi</taxon>
        <taxon>Dikarya</taxon>
        <taxon>Basidiomycota</taxon>
        <taxon>Ustilaginomycotina</taxon>
        <taxon>Exobasidiomycetes</taxon>
        <taxon>Ceraceosorales</taxon>
        <taxon>Ceraceosoraceae</taxon>
        <taxon>Ceraceosorus</taxon>
    </lineage>
</organism>
<dbReference type="Proteomes" id="UP000245783">
    <property type="component" value="Unassembled WGS sequence"/>
</dbReference>